<dbReference type="InterPro" id="IPR038460">
    <property type="entry name" value="AcetylCoA_hyd_C_sf"/>
</dbReference>
<evidence type="ECO:0000256" key="1">
    <source>
        <dbReference type="ARBA" id="ARBA00009632"/>
    </source>
</evidence>
<gene>
    <name evidence="5" type="primary">cat1</name>
    <name evidence="5" type="ORF">TFUB20_01260</name>
</gene>
<dbReference type="PANTHER" id="PTHR21432:SF20">
    <property type="entry name" value="ACETYL-COA HYDROLASE"/>
    <property type="match status" value="1"/>
</dbReference>
<name>A0A1D3ULZ3_TANFO</name>
<dbReference type="Gene3D" id="3.40.1080.20">
    <property type="entry name" value="Acetyl-CoA hydrolase/transferase C-terminal domain"/>
    <property type="match status" value="1"/>
</dbReference>
<dbReference type="EMBL" id="FMMM01000048">
    <property type="protein sequence ID" value="SCQ21103.1"/>
    <property type="molecule type" value="Genomic_DNA"/>
</dbReference>
<dbReference type="GO" id="GO:0008775">
    <property type="term" value="F:acetate CoA-transferase activity"/>
    <property type="evidence" value="ECO:0007669"/>
    <property type="project" value="InterPro"/>
</dbReference>
<dbReference type="InterPro" id="IPR003702">
    <property type="entry name" value="ActCoA_hydro_N"/>
</dbReference>
<comment type="similarity">
    <text evidence="1">Belongs to the acetyl-CoA hydrolase/transferase family.</text>
</comment>
<dbReference type="GO" id="GO:0006083">
    <property type="term" value="P:acetate metabolic process"/>
    <property type="evidence" value="ECO:0007669"/>
    <property type="project" value="InterPro"/>
</dbReference>
<organism evidence="5 6">
    <name type="scientific">Tannerella forsythia</name>
    <name type="common">Bacteroides forsythus</name>
    <dbReference type="NCBI Taxonomy" id="28112"/>
    <lineage>
        <taxon>Bacteria</taxon>
        <taxon>Pseudomonadati</taxon>
        <taxon>Bacteroidota</taxon>
        <taxon>Bacteroidia</taxon>
        <taxon>Bacteroidales</taxon>
        <taxon>Tannerellaceae</taxon>
        <taxon>Tannerella</taxon>
    </lineage>
</organism>
<evidence type="ECO:0000313" key="6">
    <source>
        <dbReference type="Proteomes" id="UP000182057"/>
    </source>
</evidence>
<dbReference type="Gene3D" id="3.30.750.70">
    <property type="entry name" value="4-hydroxybutyrate coenzyme like domains"/>
    <property type="match status" value="1"/>
</dbReference>
<dbReference type="OMA" id="EHMPRSF"/>
<dbReference type="RefSeq" id="WP_014224839.1">
    <property type="nucleotide sequence ID" value="NZ_CAJPTF010000021.1"/>
</dbReference>
<reference evidence="5 6" key="1">
    <citation type="submission" date="2016-09" db="EMBL/GenBank/DDBJ databases">
        <authorList>
            <person name="Capua I."/>
            <person name="De Benedictis P."/>
            <person name="Joannis T."/>
            <person name="Lombin L.H."/>
            <person name="Cattoli G."/>
        </authorList>
    </citation>
    <scope>NUCLEOTIDE SEQUENCE [LARGE SCALE GENOMIC DNA]</scope>
    <source>
        <strain evidence="5 6">UB20</strain>
    </source>
</reference>
<keyword evidence="2 5" id="KW-0808">Transferase</keyword>
<feature type="domain" description="Acetyl-CoA hydrolase/transferase N-terminal" evidence="3">
    <location>
        <begin position="5"/>
        <end position="180"/>
    </location>
</feature>
<evidence type="ECO:0000259" key="4">
    <source>
        <dbReference type="Pfam" id="PF13336"/>
    </source>
</evidence>
<dbReference type="EC" id="2.8.3.-" evidence="5"/>
<dbReference type="Proteomes" id="UP000182057">
    <property type="component" value="Unassembled WGS sequence"/>
</dbReference>
<dbReference type="PANTHER" id="PTHR21432">
    <property type="entry name" value="ACETYL-COA HYDROLASE-RELATED"/>
    <property type="match status" value="1"/>
</dbReference>
<dbReference type="Gene3D" id="3.40.1080.10">
    <property type="entry name" value="Glutaconate Coenzyme A-transferase"/>
    <property type="match status" value="1"/>
</dbReference>
<dbReference type="Pfam" id="PF02550">
    <property type="entry name" value="AcetylCoA_hydro"/>
    <property type="match status" value="1"/>
</dbReference>
<evidence type="ECO:0000313" key="5">
    <source>
        <dbReference type="EMBL" id="SCQ21103.1"/>
    </source>
</evidence>
<proteinExistence type="inferred from homology"/>
<dbReference type="AlphaFoldDB" id="A0A1D3ULZ3"/>
<evidence type="ECO:0000259" key="3">
    <source>
        <dbReference type="Pfam" id="PF02550"/>
    </source>
</evidence>
<accession>A0A1D3ULZ3</accession>
<evidence type="ECO:0000256" key="2">
    <source>
        <dbReference type="ARBA" id="ARBA00022679"/>
    </source>
</evidence>
<dbReference type="Pfam" id="PF13336">
    <property type="entry name" value="AcetylCoA_hyd_C"/>
    <property type="match status" value="1"/>
</dbReference>
<sequence>MEWKTTYRNKIVSADEAVRQIRNNELVSLGHAAGVPQMCVDALVRNSTYFKNVGIYHMLVLGEAKYTEPGMEEAFRHVASFIGANTRSAIKEKRVDFLPAFLSEVPRMIRERLIPVDVAIVQLSPPDEDGNCSFGISSDYSKPSTEHARLVIGEINEQMPYIGGDNLIHLSKLDCIVEADYPLYTIAPPRITEVEEAIGRNCATLIEDGATLQLGIGAIPDAVLLFLKDKKNLGIHSEMFSDGVLELVKNGVINGKAKTLHPNKMVATFLMGTQALYDFVNHNPDVEMYPSDYVNDPRVIAQNDRMISINSCLSVDLAGQVSSESIGLQQISGTGGQVDYVRGSMWSRGGKSIMAMPSTAKNGTTSRIVATLTEGTTVTTSRNDVDYVVTEYGVARLRGKSLRERAKALIKIAHPDFREELEAFYQQRFH</sequence>
<protein>
    <submittedName>
        <fullName evidence="5">Succinyl-CoA:coenzyme A transferase</fullName>
        <ecNumber evidence="5">2.8.3.-</ecNumber>
    </submittedName>
</protein>
<dbReference type="InterPro" id="IPR037171">
    <property type="entry name" value="NagB/RpiA_transferase-like"/>
</dbReference>
<dbReference type="GeneID" id="34758671"/>
<dbReference type="InterPro" id="IPR046433">
    <property type="entry name" value="ActCoA_hydro"/>
</dbReference>
<dbReference type="OrthoDB" id="9801795at2"/>
<dbReference type="SUPFAM" id="SSF100950">
    <property type="entry name" value="NagB/RpiA/CoA transferase-like"/>
    <property type="match status" value="2"/>
</dbReference>
<feature type="domain" description="Acetyl-CoA hydrolase/transferase C-terminal" evidence="4">
    <location>
        <begin position="272"/>
        <end position="422"/>
    </location>
</feature>
<dbReference type="InterPro" id="IPR026888">
    <property type="entry name" value="AcetylCoA_hyd_C"/>
</dbReference>